<proteinExistence type="predicted"/>
<reference evidence="1" key="1">
    <citation type="journal article" date="2014" name="Int. J. Syst. Evol. Microbiol.">
        <title>Complete genome sequence of Corynebacterium casei LMG S-19264T (=DSM 44701T), isolated from a smear-ripened cheese.</title>
        <authorList>
            <consortium name="US DOE Joint Genome Institute (JGI-PGF)"/>
            <person name="Walter F."/>
            <person name="Albersmeier A."/>
            <person name="Kalinowski J."/>
            <person name="Ruckert C."/>
        </authorList>
    </citation>
    <scope>NUCLEOTIDE SEQUENCE</scope>
    <source>
        <strain evidence="1">KCTC 42731</strain>
    </source>
</reference>
<name>A0A919BN32_9GAMM</name>
<reference evidence="1" key="2">
    <citation type="submission" date="2020-09" db="EMBL/GenBank/DDBJ databases">
        <authorList>
            <person name="Sun Q."/>
            <person name="Kim S."/>
        </authorList>
    </citation>
    <scope>NUCLEOTIDE SEQUENCE</scope>
    <source>
        <strain evidence="1">KCTC 42731</strain>
    </source>
</reference>
<sequence length="213" mass="23561">MSLAVLTGDIVNSTKMPATEYQLVINRLQRLIVQADEHFSASGQIFRGDAFQLHYTDIAQALKSTLLIKLGLYITEQVPSPVQCTLSLAYGQGLVKNESPNTSSGPVYTTSGRELENTTSGDLSVHISHCDAQNELILLTQFLNHLLNRLTKTQAELLYQYVMSDFAEHKKLAELTGTTRQNISNRLANIGATLVENYCQLINQYVATIKGNI</sequence>
<dbReference type="AlphaFoldDB" id="A0A919BN32"/>
<accession>A0A919BN32</accession>
<comment type="caution">
    <text evidence="1">The sequence shown here is derived from an EMBL/GenBank/DDBJ whole genome shotgun (WGS) entry which is preliminary data.</text>
</comment>
<evidence type="ECO:0000313" key="2">
    <source>
        <dbReference type="Proteomes" id="UP000623842"/>
    </source>
</evidence>
<gene>
    <name evidence="1" type="ORF">GCM10017161_32640</name>
</gene>
<dbReference type="EMBL" id="BNCK01000008">
    <property type="protein sequence ID" value="GHG01418.1"/>
    <property type="molecule type" value="Genomic_DNA"/>
</dbReference>
<organism evidence="1 2">
    <name type="scientific">Thalassotalea marina</name>
    <dbReference type="NCBI Taxonomy" id="1673741"/>
    <lineage>
        <taxon>Bacteria</taxon>
        <taxon>Pseudomonadati</taxon>
        <taxon>Pseudomonadota</taxon>
        <taxon>Gammaproteobacteria</taxon>
        <taxon>Alteromonadales</taxon>
        <taxon>Colwelliaceae</taxon>
        <taxon>Thalassotalea</taxon>
    </lineage>
</organism>
<evidence type="ECO:0000313" key="1">
    <source>
        <dbReference type="EMBL" id="GHG01418.1"/>
    </source>
</evidence>
<dbReference type="Proteomes" id="UP000623842">
    <property type="component" value="Unassembled WGS sequence"/>
</dbReference>
<protein>
    <submittedName>
        <fullName evidence="1">Uncharacterized protein</fullName>
    </submittedName>
</protein>
<keyword evidence="2" id="KW-1185">Reference proteome</keyword>
<dbReference type="RefSeq" id="WP_189772817.1">
    <property type="nucleotide sequence ID" value="NZ_BNCK01000008.1"/>
</dbReference>